<sequence length="322" mass="34562">MAASLSATMPKGGAGEMEGGGGFIPPAAAHLPSPAPTTSTVTPSLLPKPRAHPLRPGSAKEATVLEYIDKKLLSISRRHAKKFSGAFIGDNGGGGMSSSSGSPQRTAQESESEKGYESFKEVAKDFEGLVDVLWVSGTPSLQLPYLISLAVQVNSYLPDYPFSSKATFRLLRKLDLIFASLLLGEDAESGVPLPGFEGRTNVVSMTEKVRIKSIAETCRVVVVEAREQEDLDDGDKGAGNGIDDTSEEDEESEDEMMNDAMETNEYPIPGRWEMEAAKVYEKTIELLGDELGRADIGEFCDTDMAAGEEEARCDGLLVEEQD</sequence>
<proteinExistence type="predicted"/>
<keyword evidence="3" id="KW-1185">Reference proteome</keyword>
<gene>
    <name evidence="2" type="ORF">BP01DRAFT_359641</name>
</gene>
<name>A0A318ZQ04_9EURO</name>
<dbReference type="Pfam" id="PF17110">
    <property type="entry name" value="TFB6"/>
    <property type="match status" value="1"/>
</dbReference>
<feature type="region of interest" description="Disordered" evidence="1">
    <location>
        <begin position="1"/>
        <end position="57"/>
    </location>
</feature>
<dbReference type="AlphaFoldDB" id="A0A318ZQ04"/>
<dbReference type="Proteomes" id="UP000248349">
    <property type="component" value="Unassembled WGS sequence"/>
</dbReference>
<dbReference type="GO" id="GO:0005675">
    <property type="term" value="C:transcription factor TFIIH holo complex"/>
    <property type="evidence" value="ECO:0007669"/>
    <property type="project" value="TreeGrafter"/>
</dbReference>
<feature type="region of interest" description="Disordered" evidence="1">
    <location>
        <begin position="93"/>
        <end position="114"/>
    </location>
</feature>
<evidence type="ECO:0000313" key="3">
    <source>
        <dbReference type="Proteomes" id="UP000248349"/>
    </source>
</evidence>
<organism evidence="2 3">
    <name type="scientific">Aspergillus saccharolyticus JOP 1030-1</name>
    <dbReference type="NCBI Taxonomy" id="1450539"/>
    <lineage>
        <taxon>Eukaryota</taxon>
        <taxon>Fungi</taxon>
        <taxon>Dikarya</taxon>
        <taxon>Ascomycota</taxon>
        <taxon>Pezizomycotina</taxon>
        <taxon>Eurotiomycetes</taxon>
        <taxon>Eurotiomycetidae</taxon>
        <taxon>Eurotiales</taxon>
        <taxon>Aspergillaceae</taxon>
        <taxon>Aspergillus</taxon>
        <taxon>Aspergillus subgen. Circumdati</taxon>
    </lineage>
</organism>
<dbReference type="OrthoDB" id="2567806at2759"/>
<dbReference type="GeneID" id="37076963"/>
<accession>A0A318ZQ04</accession>
<dbReference type="EMBL" id="KZ821254">
    <property type="protein sequence ID" value="PYH42198.1"/>
    <property type="molecule type" value="Genomic_DNA"/>
</dbReference>
<dbReference type="STRING" id="1450539.A0A318ZQ04"/>
<feature type="compositionally biased region" description="Acidic residues" evidence="1">
    <location>
        <begin position="244"/>
        <end position="257"/>
    </location>
</feature>
<dbReference type="PANTHER" id="PTHR37781">
    <property type="entry name" value="TFIIH COMPLEX SUBUNIT"/>
    <property type="match status" value="1"/>
</dbReference>
<dbReference type="RefSeq" id="XP_025428180.1">
    <property type="nucleotide sequence ID" value="XM_025575735.1"/>
</dbReference>
<reference evidence="2 3" key="1">
    <citation type="submission" date="2016-12" db="EMBL/GenBank/DDBJ databases">
        <title>The genomes of Aspergillus section Nigri reveals drivers in fungal speciation.</title>
        <authorList>
            <consortium name="DOE Joint Genome Institute"/>
            <person name="Vesth T.C."/>
            <person name="Nybo J."/>
            <person name="Theobald S."/>
            <person name="Brandl J."/>
            <person name="Frisvad J.C."/>
            <person name="Nielsen K.F."/>
            <person name="Lyhne E.K."/>
            <person name="Kogle M.E."/>
            <person name="Kuo A."/>
            <person name="Riley R."/>
            <person name="Clum A."/>
            <person name="Nolan M."/>
            <person name="Lipzen A."/>
            <person name="Salamov A."/>
            <person name="Henrissat B."/>
            <person name="Wiebenga A."/>
            <person name="De Vries R.P."/>
            <person name="Grigoriev I.V."/>
            <person name="Mortensen U.H."/>
            <person name="Andersen M.R."/>
            <person name="Baker S.E."/>
        </authorList>
    </citation>
    <scope>NUCLEOTIDE SEQUENCE [LARGE SCALE GENOMIC DNA]</scope>
    <source>
        <strain evidence="2 3">JOP 1030-1</strain>
    </source>
</reference>
<feature type="compositionally biased region" description="Gly residues" evidence="1">
    <location>
        <begin position="12"/>
        <end position="23"/>
    </location>
</feature>
<evidence type="ECO:0008006" key="4">
    <source>
        <dbReference type="Google" id="ProtNLM"/>
    </source>
</evidence>
<evidence type="ECO:0000256" key="1">
    <source>
        <dbReference type="SAM" id="MobiDB-lite"/>
    </source>
</evidence>
<dbReference type="InterPro" id="IPR031349">
    <property type="entry name" value="Tfb6"/>
</dbReference>
<feature type="compositionally biased region" description="Low complexity" evidence="1">
    <location>
        <begin position="25"/>
        <end position="48"/>
    </location>
</feature>
<evidence type="ECO:0000313" key="2">
    <source>
        <dbReference type="EMBL" id="PYH42198.1"/>
    </source>
</evidence>
<protein>
    <recommendedName>
        <fullName evidence="4">Meiotic recombination protein DMC1</fullName>
    </recommendedName>
</protein>
<feature type="region of interest" description="Disordered" evidence="1">
    <location>
        <begin position="229"/>
        <end position="257"/>
    </location>
</feature>
<dbReference type="PANTHER" id="PTHR37781:SF1">
    <property type="entry name" value="ADR380WP"/>
    <property type="match status" value="1"/>
</dbReference>